<dbReference type="Proteomes" id="UP000004169">
    <property type="component" value="Unassembled WGS sequence"/>
</dbReference>
<dbReference type="EMBL" id="CAHP01000014">
    <property type="protein sequence ID" value="CCG40575.1"/>
    <property type="molecule type" value="Genomic_DNA"/>
</dbReference>
<dbReference type="OrthoDB" id="8453955at2"/>
<proteinExistence type="predicted"/>
<dbReference type="RefSeq" id="WP_002726953.1">
    <property type="nucleotide sequence ID" value="NZ_CAHP01000014.1"/>
</dbReference>
<accession>H8FQD7</accession>
<evidence type="ECO:0000313" key="2">
    <source>
        <dbReference type="Proteomes" id="UP000004169"/>
    </source>
</evidence>
<evidence type="ECO:0000313" key="1">
    <source>
        <dbReference type="EMBL" id="CCG40575.1"/>
    </source>
</evidence>
<dbReference type="InterPro" id="IPR041881">
    <property type="entry name" value="PqqD_sf"/>
</dbReference>
<gene>
    <name evidence="1" type="ORF">PHAMO_210086</name>
</gene>
<reference evidence="1 2" key="1">
    <citation type="journal article" date="2012" name="J. Bacteriol.">
        <title>Draft Genome Sequence of the Purple Photosynthetic Bacterium Phaeospirillum molischianum DSM120, a Particularly Versatile Bacterium.</title>
        <authorList>
            <person name="Duquesne K."/>
            <person name="Prima V."/>
            <person name="Ji B."/>
            <person name="Rouy Z."/>
            <person name="Medigue C."/>
            <person name="Talla E."/>
            <person name="Sturgis J.N."/>
        </authorList>
    </citation>
    <scope>NUCLEOTIDE SEQUENCE [LARGE SCALE GENOMIC DNA]</scope>
    <source>
        <strain evidence="2">DSM120</strain>
    </source>
</reference>
<comment type="caution">
    <text evidence="1">The sequence shown here is derived from an EMBL/GenBank/DDBJ whole genome shotgun (WGS) entry which is preliminary data.</text>
</comment>
<dbReference type="InterPro" id="IPR008792">
    <property type="entry name" value="PQQD"/>
</dbReference>
<dbReference type="eggNOG" id="ENOG5033BC0">
    <property type="taxonomic scope" value="Bacteria"/>
</dbReference>
<dbReference type="Gene3D" id="1.10.10.1150">
    <property type="entry name" value="Coenzyme PQQ synthesis protein D (PqqD)"/>
    <property type="match status" value="1"/>
</dbReference>
<sequence length="93" mass="10529">MVALETIVVRNDGILDANVGDETVLMSIENGQYYALTATSRAIWERLKEPVRVRDLCTDLADTYQTPLETVKTDTLEFLSYLETQKMIESRVG</sequence>
<name>H8FQD7_MAGML</name>
<dbReference type="STRING" id="1150626.PHAMO_210086"/>
<organism evidence="1 2">
    <name type="scientific">Magnetospirillum molischianum DSM 120</name>
    <dbReference type="NCBI Taxonomy" id="1150626"/>
    <lineage>
        <taxon>Bacteria</taxon>
        <taxon>Pseudomonadati</taxon>
        <taxon>Pseudomonadota</taxon>
        <taxon>Alphaproteobacteria</taxon>
        <taxon>Rhodospirillales</taxon>
        <taxon>Rhodospirillaceae</taxon>
        <taxon>Magnetospirillum</taxon>
    </lineage>
</organism>
<protein>
    <recommendedName>
        <fullName evidence="3">Coenzyme PQQ synthesis protein D (PqqD)</fullName>
    </recommendedName>
</protein>
<dbReference type="Pfam" id="PF05402">
    <property type="entry name" value="PqqD"/>
    <property type="match status" value="1"/>
</dbReference>
<keyword evidence="2" id="KW-1185">Reference proteome</keyword>
<dbReference type="AlphaFoldDB" id="H8FQD7"/>
<evidence type="ECO:0008006" key="3">
    <source>
        <dbReference type="Google" id="ProtNLM"/>
    </source>
</evidence>